<evidence type="ECO:0000259" key="4">
    <source>
        <dbReference type="PROSITE" id="PS51987"/>
    </source>
</evidence>
<dbReference type="GO" id="GO:0006542">
    <property type="term" value="P:glutamine biosynthetic process"/>
    <property type="evidence" value="ECO:0007669"/>
    <property type="project" value="InterPro"/>
</dbReference>
<name>A0A926IIS3_9FIRM</name>
<dbReference type="Pfam" id="PF12437">
    <property type="entry name" value="GSIII_N"/>
    <property type="match status" value="1"/>
</dbReference>
<dbReference type="Pfam" id="PF18318">
    <property type="entry name" value="Gln-synt_C-ter"/>
    <property type="match status" value="1"/>
</dbReference>
<protein>
    <submittedName>
        <fullName evidence="5">Glutamine synthetase III</fullName>
    </submittedName>
</protein>
<dbReference type="PROSITE" id="PS00181">
    <property type="entry name" value="GLNA_ATP"/>
    <property type="match status" value="1"/>
</dbReference>
<dbReference type="PROSITE" id="PS51986">
    <property type="entry name" value="GS_BETA_GRASP"/>
    <property type="match status" value="1"/>
</dbReference>
<dbReference type="SMART" id="SM01230">
    <property type="entry name" value="Gln-synt_C"/>
    <property type="match status" value="1"/>
</dbReference>
<dbReference type="InterPro" id="IPR014746">
    <property type="entry name" value="Gln_synth/guanido_kin_cat_dom"/>
</dbReference>
<evidence type="ECO:0000259" key="3">
    <source>
        <dbReference type="PROSITE" id="PS51986"/>
    </source>
</evidence>
<dbReference type="PROSITE" id="PS51987">
    <property type="entry name" value="GS_CATALYTIC"/>
    <property type="match status" value="1"/>
</dbReference>
<comment type="similarity">
    <text evidence="1 2">Belongs to the glutamine synthetase family.</text>
</comment>
<dbReference type="Gene3D" id="1.20.120.1560">
    <property type="match status" value="1"/>
</dbReference>
<comment type="caution">
    <text evidence="5">The sequence shown here is derived from an EMBL/GenBank/DDBJ whole genome shotgun (WGS) entry which is preliminary data.</text>
</comment>
<dbReference type="InterPro" id="IPR008146">
    <property type="entry name" value="Gln_synth_cat_dom"/>
</dbReference>
<organism evidence="5 6">
    <name type="scientific">Youxingia wuxianensis</name>
    <dbReference type="NCBI Taxonomy" id="2763678"/>
    <lineage>
        <taxon>Bacteria</taxon>
        <taxon>Bacillati</taxon>
        <taxon>Bacillota</taxon>
        <taxon>Clostridia</taxon>
        <taxon>Eubacteriales</taxon>
        <taxon>Oscillospiraceae</taxon>
        <taxon>Youxingia</taxon>
    </lineage>
</organism>
<dbReference type="InterPro" id="IPR052725">
    <property type="entry name" value="GS_Type-3"/>
</dbReference>
<proteinExistence type="inferred from homology"/>
<reference evidence="5" key="1">
    <citation type="submission" date="2020-08" db="EMBL/GenBank/DDBJ databases">
        <title>Genome public.</title>
        <authorList>
            <person name="Liu C."/>
            <person name="Sun Q."/>
        </authorList>
    </citation>
    <scope>NUCLEOTIDE SEQUENCE</scope>
    <source>
        <strain evidence="5">NSJ-64</strain>
    </source>
</reference>
<keyword evidence="6" id="KW-1185">Reference proteome</keyword>
<dbReference type="RefSeq" id="WP_262395687.1">
    <property type="nucleotide sequence ID" value="NZ_JACRTD010000007.1"/>
</dbReference>
<dbReference type="Proteomes" id="UP000623678">
    <property type="component" value="Unassembled WGS sequence"/>
</dbReference>
<dbReference type="PANTHER" id="PTHR42974">
    <property type="entry name" value="GLUTAMINE SYNTHETASE"/>
    <property type="match status" value="1"/>
</dbReference>
<accession>A0A926IIS3</accession>
<dbReference type="PANTHER" id="PTHR42974:SF1">
    <property type="entry name" value="TYPE-3 GLUTAMINE SYNTHETASE"/>
    <property type="match status" value="1"/>
</dbReference>
<dbReference type="GO" id="GO:0004356">
    <property type="term" value="F:glutamine synthetase activity"/>
    <property type="evidence" value="ECO:0007669"/>
    <property type="project" value="InterPro"/>
</dbReference>
<dbReference type="InterPro" id="IPR022147">
    <property type="entry name" value="GSIII_N"/>
</dbReference>
<sequence length="693" mass="77094">MDLTKLFGCKVFGDEAMRENLSREVYESLKRTQDTGLPLEENIAAAVAEGMKDWAVSHGATHYTHWFQPLTNITAGKHDSFIEPAGNGKIILEFSPKALIKGEPDASSFPSGGLRATFEARGYTAWDPTSPAFVRDGTLYIPTAFYSYTGEALDQKTPLLRSMEALNKQCLRLLRLLGNTKTNYVTPTVGAEQEYFLIDRDAYEQRLDLKICGRTLLGSRPPKGQELDDHYCGRIRLRVAEYMRALDEELWSLGVSSKTKHNEVAPAQHELAPVFDSANVACDHNQLTMEVMRVVAKQQGLACLLHEKPFAGINGSGKHNNYSLCTDDGLNLLASSKDPEENLHFLLMLAAFVSAVDQYADLLRASAASAGNDHRLGGFEAPPAIISIFLGENLTQSLCAAGNGGGCGKEEHKMLKTGVSTLPDLVKDDSDRNRTSPFAFTGNKFEFRMLGSSQSIAFTNTVLNCALADVFEDFCKRLEKAGDIRHEIRAIIADVVKEHGRIIFNGNNYSQAWVEEAKKRGLPILNTSLDAFECLLDQKNIDLFSRQGVFTPVECSSRYEILLENYIHVVSIEAATMLEMVRRQIYPALVRYAGEVARSVNEMKTAGVSAWSSTKHLHSLNDIIDQIDSEIEGVREAYVRSHSIENIREHALYLRDVLKVRMDSLRTACDAAETITDDQYWPIPSYTDILLRV</sequence>
<dbReference type="SUPFAM" id="SSF55931">
    <property type="entry name" value="Glutamine synthetase/guanido kinase"/>
    <property type="match status" value="1"/>
</dbReference>
<dbReference type="Gene3D" id="3.30.590.10">
    <property type="entry name" value="Glutamine synthetase/guanido kinase, catalytic domain"/>
    <property type="match status" value="1"/>
</dbReference>
<evidence type="ECO:0000313" key="5">
    <source>
        <dbReference type="EMBL" id="MBC8585973.1"/>
    </source>
</evidence>
<dbReference type="Pfam" id="PF00120">
    <property type="entry name" value="Gln-synt_C"/>
    <property type="match status" value="1"/>
</dbReference>
<evidence type="ECO:0000256" key="1">
    <source>
        <dbReference type="PROSITE-ProRule" id="PRU01330"/>
    </source>
</evidence>
<dbReference type="AlphaFoldDB" id="A0A926IIS3"/>
<gene>
    <name evidence="5" type="ORF">H8705_10285</name>
</gene>
<evidence type="ECO:0000313" key="6">
    <source>
        <dbReference type="Proteomes" id="UP000623678"/>
    </source>
</evidence>
<dbReference type="InterPro" id="IPR008147">
    <property type="entry name" value="Gln_synt_N"/>
</dbReference>
<evidence type="ECO:0000256" key="2">
    <source>
        <dbReference type="RuleBase" id="RU000384"/>
    </source>
</evidence>
<feature type="domain" description="GS catalytic" evidence="4">
    <location>
        <begin position="155"/>
        <end position="585"/>
    </location>
</feature>
<feature type="domain" description="GS beta-grasp" evidence="3">
    <location>
        <begin position="61"/>
        <end position="150"/>
    </location>
</feature>
<dbReference type="InterPro" id="IPR040577">
    <property type="entry name" value="Gln-synt_C"/>
</dbReference>
<dbReference type="InterPro" id="IPR027303">
    <property type="entry name" value="Gln_synth_gly_rich_site"/>
</dbReference>
<dbReference type="EMBL" id="JACRTD010000007">
    <property type="protein sequence ID" value="MBC8585973.1"/>
    <property type="molecule type" value="Genomic_DNA"/>
</dbReference>